<feature type="region of interest" description="Disordered" evidence="1">
    <location>
        <begin position="1"/>
        <end position="68"/>
    </location>
</feature>
<gene>
    <name evidence="2" type="ORF">QU38_01050</name>
</gene>
<evidence type="ECO:0000313" key="2">
    <source>
        <dbReference type="EMBL" id="KIU01550.1"/>
    </source>
</evidence>
<sequence>AAGADDQRRTFDSSMCAEIGDRRVGHEFHPGEGEGERGELLSHSGARDARNAHAGADRRHLGFVQPGGRDRLAGDVVQHYVEPLDPDPGIGRAALAGAEDRSALVCQPAAAMAAARIYAEEIDHGRSLQQPGPALPCRT</sequence>
<proteinExistence type="predicted"/>
<dbReference type="AlphaFoldDB" id="A0AA40JQ77"/>
<organism evidence="2 3">
    <name type="scientific">Staphylococcus aureus</name>
    <dbReference type="NCBI Taxonomy" id="1280"/>
    <lineage>
        <taxon>Bacteria</taxon>
        <taxon>Bacillati</taxon>
        <taxon>Bacillota</taxon>
        <taxon>Bacilli</taxon>
        <taxon>Bacillales</taxon>
        <taxon>Staphylococcaceae</taxon>
        <taxon>Staphylococcus</taxon>
    </lineage>
</organism>
<accession>A0AA40JQ77</accession>
<feature type="compositionally biased region" description="Basic and acidic residues" evidence="1">
    <location>
        <begin position="1"/>
        <end position="11"/>
    </location>
</feature>
<reference evidence="2 3" key="1">
    <citation type="submission" date="2015-01" db="EMBL/GenBank/DDBJ databases">
        <title>Characterization of Swiss Staphylococcus aureus strains involved in food poisoning.</title>
        <authorList>
            <person name="Crovadore J."/>
            <person name="Chablais R."/>
            <person name="Tonacini J."/>
            <person name="Schnyder B."/>
            <person name="Lefort F."/>
        </authorList>
    </citation>
    <scope>NUCLEOTIDE SEQUENCE [LARGE SCALE GENOMIC DNA]</scope>
    <source>
        <strain evidence="2 3">SA-120</strain>
    </source>
</reference>
<evidence type="ECO:0000313" key="3">
    <source>
        <dbReference type="Proteomes" id="UP000032274"/>
    </source>
</evidence>
<feature type="non-terminal residue" evidence="2">
    <location>
        <position position="1"/>
    </location>
</feature>
<name>A0AA40JQ77_STAAU</name>
<feature type="non-terminal residue" evidence="2">
    <location>
        <position position="139"/>
    </location>
</feature>
<evidence type="ECO:0000256" key="1">
    <source>
        <dbReference type="SAM" id="MobiDB-lite"/>
    </source>
</evidence>
<feature type="compositionally biased region" description="Basic and acidic residues" evidence="1">
    <location>
        <begin position="19"/>
        <end position="60"/>
    </location>
</feature>
<comment type="caution">
    <text evidence="2">The sequence shown here is derived from an EMBL/GenBank/DDBJ whole genome shotgun (WGS) entry which is preliminary data.</text>
</comment>
<dbReference type="EMBL" id="JXIG01000231">
    <property type="protein sequence ID" value="KIU01550.1"/>
    <property type="molecule type" value="Genomic_DNA"/>
</dbReference>
<protein>
    <submittedName>
        <fullName evidence="2">Uncharacterized protein</fullName>
    </submittedName>
</protein>
<dbReference type="Proteomes" id="UP000032274">
    <property type="component" value="Unassembled WGS sequence"/>
</dbReference>